<comment type="caution">
    <text evidence="2">The sequence shown here is derived from an EMBL/GenBank/DDBJ whole genome shotgun (WGS) entry which is preliminary data.</text>
</comment>
<dbReference type="EMBL" id="SEWF01000002">
    <property type="protein sequence ID" value="RYU97457.1"/>
    <property type="molecule type" value="Genomic_DNA"/>
</dbReference>
<dbReference type="OrthoDB" id="4480133at2"/>
<name>A0A4Q5M670_9BACT</name>
<organism evidence="2 3">
    <name type="scientific">Emticicia agri</name>
    <dbReference type="NCBI Taxonomy" id="2492393"/>
    <lineage>
        <taxon>Bacteria</taxon>
        <taxon>Pseudomonadati</taxon>
        <taxon>Bacteroidota</taxon>
        <taxon>Cytophagia</taxon>
        <taxon>Cytophagales</taxon>
        <taxon>Leadbetterellaceae</taxon>
        <taxon>Emticicia</taxon>
    </lineage>
</organism>
<reference evidence="2 3" key="1">
    <citation type="submission" date="2019-02" db="EMBL/GenBank/DDBJ databases">
        <title>Bacterial novel species Emticicia sp. 17J42-9 isolated from soil.</title>
        <authorList>
            <person name="Jung H.-Y."/>
        </authorList>
    </citation>
    <scope>NUCLEOTIDE SEQUENCE [LARGE SCALE GENOMIC DNA]</scope>
    <source>
        <strain evidence="2 3">17J42-9</strain>
    </source>
</reference>
<evidence type="ECO:0000259" key="1">
    <source>
        <dbReference type="Pfam" id="PF22200"/>
    </source>
</evidence>
<gene>
    <name evidence="2" type="ORF">EWM59_01850</name>
</gene>
<dbReference type="Proteomes" id="UP000293162">
    <property type="component" value="Unassembled WGS sequence"/>
</dbReference>
<keyword evidence="3" id="KW-1185">Reference proteome</keyword>
<proteinExistence type="predicted"/>
<protein>
    <recommendedName>
        <fullName evidence="1">ExsA-like N-terminal regulatory domain-containing protein</fullName>
    </recommendedName>
</protein>
<sequence>MSKQADVYNLPDDIFSDKSFLSDPIIMYDYEAKMGTFKGRSILHRNAISLVISGEKTIHFAEKLVNIYENEFHFLSSGNCLASMDLSKQAVFRSILIFFNDEVLTEFYVKYAKLINPLRNSAIRLIFLW</sequence>
<dbReference type="InterPro" id="IPR054015">
    <property type="entry name" value="ExsA-like_N"/>
</dbReference>
<evidence type="ECO:0000313" key="3">
    <source>
        <dbReference type="Proteomes" id="UP000293162"/>
    </source>
</evidence>
<dbReference type="AlphaFoldDB" id="A0A4Q5M670"/>
<accession>A0A4Q5M670</accession>
<dbReference type="Pfam" id="PF22200">
    <property type="entry name" value="ExsA_N"/>
    <property type="match status" value="1"/>
</dbReference>
<feature type="domain" description="ExsA-like N-terminal regulatory" evidence="1">
    <location>
        <begin position="46"/>
        <end position="119"/>
    </location>
</feature>
<evidence type="ECO:0000313" key="2">
    <source>
        <dbReference type="EMBL" id="RYU97457.1"/>
    </source>
</evidence>